<dbReference type="RefSeq" id="WP_136863279.1">
    <property type="nucleotide sequence ID" value="NZ_SWCJ01000005.1"/>
</dbReference>
<name>A0A4U1BPP2_9GAMM</name>
<comment type="caution">
    <text evidence="1">The sequence shown here is derived from an EMBL/GenBank/DDBJ whole genome shotgun (WGS) entry which is preliminary data.</text>
</comment>
<evidence type="ECO:0008006" key="3">
    <source>
        <dbReference type="Google" id="ProtNLM"/>
    </source>
</evidence>
<reference evidence="1 2" key="1">
    <citation type="submission" date="2019-04" db="EMBL/GenBank/DDBJ databases">
        <authorList>
            <person name="Hwang J.C."/>
        </authorList>
    </citation>
    <scope>NUCLEOTIDE SEQUENCE [LARGE SCALE GENOMIC DNA]</scope>
    <source>
        <strain evidence="1 2">IMCC35002</strain>
    </source>
</reference>
<proteinExistence type="predicted"/>
<evidence type="ECO:0000313" key="1">
    <source>
        <dbReference type="EMBL" id="TKB55522.1"/>
    </source>
</evidence>
<dbReference type="AlphaFoldDB" id="A0A4U1BPP2"/>
<dbReference type="OrthoDB" id="7067607at2"/>
<keyword evidence="2" id="KW-1185">Reference proteome</keyword>
<accession>A0A4U1BPP2</accession>
<protein>
    <recommendedName>
        <fullName evidence="3">Restriction endonuclease</fullName>
    </recommendedName>
</protein>
<dbReference type="Proteomes" id="UP000305675">
    <property type="component" value="Unassembled WGS sequence"/>
</dbReference>
<sequence>MDVNDIVAVVNNQKAAALSLSKGGWEGWLQCELWYYLNVTKQPAESTEREVKYPNNPQYCDLVSGNQWIELKAFGEFREGDEQRFMDSVAQDVHKLGNIPHGANGFAAVVVSKSIGDAVRQAFINRGWHGFTRTDAEYVSIFSLTTQA</sequence>
<dbReference type="EMBL" id="SWCJ01000005">
    <property type="protein sequence ID" value="TKB55522.1"/>
    <property type="molecule type" value="Genomic_DNA"/>
</dbReference>
<gene>
    <name evidence="1" type="ORF">FCL42_10075</name>
</gene>
<evidence type="ECO:0000313" key="2">
    <source>
        <dbReference type="Proteomes" id="UP000305675"/>
    </source>
</evidence>
<organism evidence="1 2">
    <name type="scientific">Ferrimonas aestuarii</name>
    <dbReference type="NCBI Taxonomy" id="2569539"/>
    <lineage>
        <taxon>Bacteria</taxon>
        <taxon>Pseudomonadati</taxon>
        <taxon>Pseudomonadota</taxon>
        <taxon>Gammaproteobacteria</taxon>
        <taxon>Alteromonadales</taxon>
        <taxon>Ferrimonadaceae</taxon>
        <taxon>Ferrimonas</taxon>
    </lineage>
</organism>